<proteinExistence type="predicted"/>
<comment type="caution">
    <text evidence="1">The sequence shown here is derived from an EMBL/GenBank/DDBJ whole genome shotgun (WGS) entry which is preliminary data.</text>
</comment>
<dbReference type="Proteomes" id="UP001618531">
    <property type="component" value="Unassembled WGS sequence"/>
</dbReference>
<dbReference type="EMBL" id="JBIYSL010000002">
    <property type="protein sequence ID" value="MFK0522879.1"/>
    <property type="molecule type" value="Genomic_DNA"/>
</dbReference>
<dbReference type="RefSeq" id="WP_402874985.1">
    <property type="nucleotide sequence ID" value="NZ_JBIYSL010000002.1"/>
</dbReference>
<accession>A0ABW8HT89</accession>
<evidence type="ECO:0000313" key="2">
    <source>
        <dbReference type="Proteomes" id="UP001618531"/>
    </source>
</evidence>
<reference evidence="1 2" key="1">
    <citation type="submission" date="2024-11" db="EMBL/GenBank/DDBJ databases">
        <title>Identification and Characterization of a Novel Fosfomycin Bacillithiol Transferase FosB8 in Paenibacillus illinoisensis.</title>
        <authorList>
            <person name="Lu W."/>
        </authorList>
    </citation>
    <scope>NUCLEOTIDE SEQUENCE [LARGE SCALE GENOMIC DNA]</scope>
    <source>
        <strain evidence="1 2">WP77</strain>
    </source>
</reference>
<evidence type="ECO:0000313" key="1">
    <source>
        <dbReference type="EMBL" id="MFK0522879.1"/>
    </source>
</evidence>
<keyword evidence="2" id="KW-1185">Reference proteome</keyword>
<organism evidence="1 2">
    <name type="scientific">Paenibacillus illinoisensis</name>
    <dbReference type="NCBI Taxonomy" id="59845"/>
    <lineage>
        <taxon>Bacteria</taxon>
        <taxon>Bacillati</taxon>
        <taxon>Bacillota</taxon>
        <taxon>Bacilli</taxon>
        <taxon>Bacillales</taxon>
        <taxon>Paenibacillaceae</taxon>
        <taxon>Paenibacillus</taxon>
    </lineage>
</organism>
<name>A0ABW8HT89_9BACL</name>
<gene>
    <name evidence="1" type="ORF">ACINKY_11800</name>
</gene>
<protein>
    <submittedName>
        <fullName evidence="1">Uncharacterized protein</fullName>
    </submittedName>
</protein>
<sequence length="110" mass="12711">MNLINKIEEGKCSVEELQQLLNEQNPIILYHVMTYIGKEKIDTNSMQRKLEELSSRRESSDKLLGYYKVGDLAIATLIKLGKAPSELSSYQSLSEFDQKMIINLLEELEW</sequence>